<dbReference type="RefSeq" id="WP_077752339.1">
    <property type="nucleotide sequence ID" value="NZ_CP014782.1"/>
</dbReference>
<keyword evidence="1" id="KW-0812">Transmembrane</keyword>
<dbReference type="PANTHER" id="PTHR22911">
    <property type="entry name" value="ACYL-MALONYL CONDENSING ENZYME-RELATED"/>
    <property type="match status" value="1"/>
</dbReference>
<keyword evidence="1" id="KW-1133">Transmembrane helix</keyword>
<evidence type="ECO:0000256" key="1">
    <source>
        <dbReference type="SAM" id="Phobius"/>
    </source>
</evidence>
<feature type="transmembrane region" description="Helical" evidence="1">
    <location>
        <begin position="177"/>
        <end position="195"/>
    </location>
</feature>
<feature type="domain" description="EamA" evidence="2">
    <location>
        <begin position="147"/>
        <end position="278"/>
    </location>
</feature>
<feature type="transmembrane region" description="Helical" evidence="1">
    <location>
        <begin position="235"/>
        <end position="255"/>
    </location>
</feature>
<dbReference type="PANTHER" id="PTHR22911:SF137">
    <property type="entry name" value="SOLUTE CARRIER FAMILY 35 MEMBER G2-RELATED"/>
    <property type="match status" value="1"/>
</dbReference>
<dbReference type="SUPFAM" id="SSF103481">
    <property type="entry name" value="Multidrug resistance efflux transporter EmrE"/>
    <property type="match status" value="2"/>
</dbReference>
<dbReference type="Pfam" id="PF00892">
    <property type="entry name" value="EamA"/>
    <property type="match status" value="2"/>
</dbReference>
<gene>
    <name evidence="3" type="ORF">Sps_01972</name>
</gene>
<organism evidence="3 4">
    <name type="scientific">Shewanella psychrophila</name>
    <dbReference type="NCBI Taxonomy" id="225848"/>
    <lineage>
        <taxon>Bacteria</taxon>
        <taxon>Pseudomonadati</taxon>
        <taxon>Pseudomonadota</taxon>
        <taxon>Gammaproteobacteria</taxon>
        <taxon>Alteromonadales</taxon>
        <taxon>Shewanellaceae</taxon>
        <taxon>Shewanella</taxon>
    </lineage>
</organism>
<proteinExistence type="predicted"/>
<dbReference type="GO" id="GO:0016020">
    <property type="term" value="C:membrane"/>
    <property type="evidence" value="ECO:0007669"/>
    <property type="project" value="InterPro"/>
</dbReference>
<feature type="transmembrane region" description="Helical" evidence="1">
    <location>
        <begin position="119"/>
        <end position="139"/>
    </location>
</feature>
<dbReference type="KEGG" id="spsw:Sps_01972"/>
<name>A0A1S6HNP9_9GAMM</name>
<feature type="transmembrane region" description="Helical" evidence="1">
    <location>
        <begin position="207"/>
        <end position="228"/>
    </location>
</feature>
<dbReference type="OrthoDB" id="9150437at2"/>
<feature type="domain" description="EamA" evidence="2">
    <location>
        <begin position="11"/>
        <end position="135"/>
    </location>
</feature>
<evidence type="ECO:0000259" key="2">
    <source>
        <dbReference type="Pfam" id="PF00892"/>
    </source>
</evidence>
<dbReference type="STRING" id="225848.Sps_01972"/>
<reference evidence="3 4" key="1">
    <citation type="submission" date="2016-03" db="EMBL/GenBank/DDBJ databases">
        <title>Complete genome sequence of Shewanella psychrophila WP2, a deep sea bacterium isolated from west Pacific sediment.</title>
        <authorList>
            <person name="Xu G."/>
            <person name="Jian H."/>
        </authorList>
    </citation>
    <scope>NUCLEOTIDE SEQUENCE [LARGE SCALE GENOMIC DNA]</scope>
    <source>
        <strain evidence="3 4">WP2</strain>
    </source>
</reference>
<feature type="transmembrane region" description="Helical" evidence="1">
    <location>
        <begin position="261"/>
        <end position="278"/>
    </location>
</feature>
<evidence type="ECO:0000313" key="3">
    <source>
        <dbReference type="EMBL" id="AQS37132.1"/>
    </source>
</evidence>
<feature type="transmembrane region" description="Helical" evidence="1">
    <location>
        <begin position="145"/>
        <end position="165"/>
    </location>
</feature>
<feature type="transmembrane region" description="Helical" evidence="1">
    <location>
        <begin position="91"/>
        <end position="112"/>
    </location>
</feature>
<dbReference type="Proteomes" id="UP000189545">
    <property type="component" value="Chromosome"/>
</dbReference>
<protein>
    <submittedName>
        <fullName evidence="3">EamA-like transporter family</fullName>
    </submittedName>
</protein>
<dbReference type="AlphaFoldDB" id="A0A1S6HNP9"/>
<keyword evidence="1" id="KW-0472">Membrane</keyword>
<dbReference type="EMBL" id="CP014782">
    <property type="protein sequence ID" value="AQS37132.1"/>
    <property type="molecule type" value="Genomic_DNA"/>
</dbReference>
<accession>A0A1S6HNP9</accession>
<evidence type="ECO:0000313" key="4">
    <source>
        <dbReference type="Proteomes" id="UP000189545"/>
    </source>
</evidence>
<feature type="transmembrane region" description="Helical" evidence="1">
    <location>
        <begin position="65"/>
        <end position="85"/>
    </location>
</feature>
<dbReference type="InterPro" id="IPR037185">
    <property type="entry name" value="EmrE-like"/>
</dbReference>
<feature type="transmembrane region" description="Helical" evidence="1">
    <location>
        <begin position="33"/>
        <end position="53"/>
    </location>
</feature>
<keyword evidence="4" id="KW-1185">Reference proteome</keyword>
<dbReference type="InterPro" id="IPR000620">
    <property type="entry name" value="EamA_dom"/>
</dbReference>
<sequence>MHSKYQVSLQTAAFLFGASALIAEQLAVGVVVIVFARCLFAALTLTALVPFFRHQLLSPLSVNEIIKLAASATLLALHWFSFFLGVKLGGLAIGTLGFACFPAFVILLEALFFEVKITIHDGAIILLIGIGIGLITPSFDLSDASALGMLWGLGSGVIYSIMMLTNRYLIDGVNPMQSSWIQCLVITLMLLPFGFEGMMNITLQECLLLAVLGILCTGIAYTLFIYGVSGVKAKVAATVIALEPVYAILLAWIIFSQQPSWIVLSGGVAIILAVVISSQRRVSKRQETARV</sequence>